<evidence type="ECO:0000313" key="1">
    <source>
        <dbReference type="EMBL" id="CAH3131908.1"/>
    </source>
</evidence>
<organism evidence="1 2">
    <name type="scientific">Porites lobata</name>
    <dbReference type="NCBI Taxonomy" id="104759"/>
    <lineage>
        <taxon>Eukaryota</taxon>
        <taxon>Metazoa</taxon>
        <taxon>Cnidaria</taxon>
        <taxon>Anthozoa</taxon>
        <taxon>Hexacorallia</taxon>
        <taxon>Scleractinia</taxon>
        <taxon>Fungiina</taxon>
        <taxon>Poritidae</taxon>
        <taxon>Porites</taxon>
    </lineage>
</organism>
<feature type="non-terminal residue" evidence="1">
    <location>
        <position position="1"/>
    </location>
</feature>
<name>A0ABN8P315_9CNID</name>
<protein>
    <submittedName>
        <fullName evidence="1">Uncharacterized protein</fullName>
    </submittedName>
</protein>
<keyword evidence="2" id="KW-1185">Reference proteome</keyword>
<proteinExistence type="predicted"/>
<gene>
    <name evidence="1" type="ORF">PLOB_00036334</name>
</gene>
<sequence>EHRKLHESGDVQYTDVGKGWILATSSCWRKSCVVEWSCASSYFYNTLSEETKKLPGHNLKII</sequence>
<evidence type="ECO:0000313" key="2">
    <source>
        <dbReference type="Proteomes" id="UP001159405"/>
    </source>
</evidence>
<dbReference type="Proteomes" id="UP001159405">
    <property type="component" value="Unassembled WGS sequence"/>
</dbReference>
<comment type="caution">
    <text evidence="1">The sequence shown here is derived from an EMBL/GenBank/DDBJ whole genome shotgun (WGS) entry which is preliminary data.</text>
</comment>
<reference evidence="1 2" key="1">
    <citation type="submission" date="2022-05" db="EMBL/GenBank/DDBJ databases">
        <authorList>
            <consortium name="Genoscope - CEA"/>
            <person name="William W."/>
        </authorList>
    </citation>
    <scope>NUCLEOTIDE SEQUENCE [LARGE SCALE GENOMIC DNA]</scope>
</reference>
<dbReference type="EMBL" id="CALNXK010000050">
    <property type="protein sequence ID" value="CAH3131908.1"/>
    <property type="molecule type" value="Genomic_DNA"/>
</dbReference>
<accession>A0ABN8P315</accession>